<feature type="coiled-coil region" evidence="1">
    <location>
        <begin position="58"/>
        <end position="124"/>
    </location>
</feature>
<reference evidence="2 3" key="1">
    <citation type="submission" date="2021-06" db="EMBL/GenBank/DDBJ databases">
        <title>Chromosome-level genome assembly of the red-tail catfish (Hemibagrus wyckioides).</title>
        <authorList>
            <person name="Shao F."/>
        </authorList>
    </citation>
    <scope>NUCLEOTIDE SEQUENCE [LARGE SCALE GENOMIC DNA]</scope>
    <source>
        <strain evidence="2">EC202008001</strain>
        <tissue evidence="2">Blood</tissue>
    </source>
</reference>
<protein>
    <submittedName>
        <fullName evidence="2">Uncharacterized protein</fullName>
    </submittedName>
</protein>
<keyword evidence="1" id="KW-0175">Coiled coil</keyword>
<accession>A0A9D3SX13</accession>
<feature type="coiled-coil region" evidence="1">
    <location>
        <begin position="320"/>
        <end position="375"/>
    </location>
</feature>
<proteinExistence type="predicted"/>
<name>A0A9D3SX13_9TELE</name>
<evidence type="ECO:0000313" key="3">
    <source>
        <dbReference type="Proteomes" id="UP000824219"/>
    </source>
</evidence>
<gene>
    <name evidence="2" type="ORF">KOW79_001340</name>
</gene>
<organism evidence="2 3">
    <name type="scientific">Hemibagrus wyckioides</name>
    <dbReference type="NCBI Taxonomy" id="337641"/>
    <lineage>
        <taxon>Eukaryota</taxon>
        <taxon>Metazoa</taxon>
        <taxon>Chordata</taxon>
        <taxon>Craniata</taxon>
        <taxon>Vertebrata</taxon>
        <taxon>Euteleostomi</taxon>
        <taxon>Actinopterygii</taxon>
        <taxon>Neopterygii</taxon>
        <taxon>Teleostei</taxon>
        <taxon>Ostariophysi</taxon>
        <taxon>Siluriformes</taxon>
        <taxon>Bagridae</taxon>
        <taxon>Hemibagrus</taxon>
    </lineage>
</organism>
<dbReference type="EMBL" id="JAHKSW010000002">
    <property type="protein sequence ID" value="KAG7334744.1"/>
    <property type="molecule type" value="Genomic_DNA"/>
</dbReference>
<comment type="caution">
    <text evidence="2">The sequence shown here is derived from an EMBL/GenBank/DDBJ whole genome shotgun (WGS) entry which is preliminary data.</text>
</comment>
<keyword evidence="3" id="KW-1185">Reference proteome</keyword>
<sequence length="476" mass="55554">MESIREQNHGAGAEDDFLFDMRFMENVLTESQSLLHLSEHLKHREMQRHQLSVTEQQNRVLLEMLMACEARVQEAEKEKQQEAERRKDCEKQMRNMKLSIEGLNNQLELTLDDLQGQLKVSMEREENLTRSLEKATASHKAEVQQLQHSLYEAKSETREMEMKLQTDIIDLEVELMDAQAFIRRELQKSQQTEKKYEETMKKLTVTETPLECDIWVEETEDPWEVMSDENMLMDELNREVDHAAVSGVVDLPDILSHKLKPLTEDVLTKSYHLQHLSDHLSFKELQMFGEAETGDQVDKTPHQSPQEALQEKLCTSENMVKSLQLELSSSQQQLSATEEENRVLWEMLMACEARVQEAEKEQQKQAERRKDCEKQMGSLKLSFEGLTNQLELTLDDLQGQLKVSMEREENLTRSLEKAIASHKAEVQQLQHSLYEAKSETTEMEMKLQTDIIELQVELMDQQAFIRSELKTSQKWI</sequence>
<dbReference type="Proteomes" id="UP000824219">
    <property type="component" value="Linkage Group LG02"/>
</dbReference>
<dbReference type="AlphaFoldDB" id="A0A9D3SX13"/>
<evidence type="ECO:0000256" key="1">
    <source>
        <dbReference type="SAM" id="Coils"/>
    </source>
</evidence>
<feature type="coiled-coil region" evidence="1">
    <location>
        <begin position="405"/>
        <end position="439"/>
    </location>
</feature>
<dbReference type="OrthoDB" id="8698861at2759"/>
<evidence type="ECO:0000313" key="2">
    <source>
        <dbReference type="EMBL" id="KAG7334744.1"/>
    </source>
</evidence>
<dbReference type="SUPFAM" id="SSF57997">
    <property type="entry name" value="Tropomyosin"/>
    <property type="match status" value="1"/>
</dbReference>